<reference evidence="2" key="1">
    <citation type="journal article" date="2020" name="mSystems">
        <title>Genome- and Community-Level Interaction Insights into Carbon Utilization and Element Cycling Functions of Hydrothermarchaeota in Hydrothermal Sediment.</title>
        <authorList>
            <person name="Zhou Z."/>
            <person name="Liu Y."/>
            <person name="Xu W."/>
            <person name="Pan J."/>
            <person name="Luo Z.H."/>
            <person name="Li M."/>
        </authorList>
    </citation>
    <scope>NUCLEOTIDE SEQUENCE [LARGE SCALE GENOMIC DNA]</scope>
    <source>
        <strain evidence="2">SpSt-1182</strain>
    </source>
</reference>
<accession>A0A7V0XF35</accession>
<proteinExistence type="predicted"/>
<dbReference type="AlphaFoldDB" id="A0A7V0XF35"/>
<protein>
    <submittedName>
        <fullName evidence="2">T9SS type A sorting domain-containing protein</fullName>
    </submittedName>
</protein>
<feature type="domain" description="FlgD/Vpr Ig-like" evidence="1">
    <location>
        <begin position="37"/>
        <end position="85"/>
    </location>
</feature>
<dbReference type="InterPro" id="IPR025965">
    <property type="entry name" value="FlgD/Vpr_Ig-like"/>
</dbReference>
<evidence type="ECO:0000259" key="1">
    <source>
        <dbReference type="Pfam" id="PF13860"/>
    </source>
</evidence>
<dbReference type="Proteomes" id="UP000885672">
    <property type="component" value="Unassembled WGS sequence"/>
</dbReference>
<evidence type="ECO:0000313" key="2">
    <source>
        <dbReference type="EMBL" id="HDQ99245.1"/>
    </source>
</evidence>
<dbReference type="NCBIfam" id="TIGR04183">
    <property type="entry name" value="Por_Secre_tail"/>
    <property type="match status" value="1"/>
</dbReference>
<dbReference type="Pfam" id="PF13860">
    <property type="entry name" value="FlgD_ig"/>
    <property type="match status" value="1"/>
</dbReference>
<organism evidence="2">
    <name type="scientific">candidate division WOR-3 bacterium</name>
    <dbReference type="NCBI Taxonomy" id="2052148"/>
    <lineage>
        <taxon>Bacteria</taxon>
        <taxon>Bacteria division WOR-3</taxon>
    </lineage>
</organism>
<name>A0A7V0XF35_UNCW3</name>
<gene>
    <name evidence="2" type="ORF">ENN51_03020</name>
</gene>
<dbReference type="EMBL" id="DSBX01000118">
    <property type="protein sequence ID" value="HDQ99245.1"/>
    <property type="molecule type" value="Genomic_DNA"/>
</dbReference>
<comment type="caution">
    <text evidence="2">The sequence shown here is derived from an EMBL/GenBank/DDBJ whole genome shotgun (WGS) entry which is preliminary data.</text>
</comment>
<sequence length="97" mass="10292">MAGVKEEAGSELARDFTAGLNPVHGRSVVRFTLGRETRVSLRVHDAAGRLVAELADGTLAAGEHTRTWNAAGVPAGVYYCTLSADGRSETRPLVITR</sequence>
<dbReference type="Gene3D" id="2.60.40.4070">
    <property type="match status" value="1"/>
</dbReference>
<dbReference type="InterPro" id="IPR026444">
    <property type="entry name" value="Secre_tail"/>
</dbReference>